<dbReference type="Pfam" id="PF08148">
    <property type="entry name" value="DSHCT"/>
    <property type="match status" value="1"/>
</dbReference>
<dbReference type="Gene3D" id="3.40.50.300">
    <property type="entry name" value="P-loop containing nucleotide triphosphate hydrolases"/>
    <property type="match status" value="2"/>
</dbReference>
<reference evidence="7 8" key="1">
    <citation type="submission" date="2017-12" db="EMBL/GenBank/DDBJ databases">
        <title>Phylogenetic diversity of female urinary microbiome.</title>
        <authorList>
            <person name="Thomas-White K."/>
            <person name="Wolfe A.J."/>
        </authorList>
    </citation>
    <scope>NUCLEOTIDE SEQUENCE [LARGE SCALE GENOMIC DNA]</scope>
    <source>
        <strain evidence="7 8">UMB0064</strain>
    </source>
</reference>
<keyword evidence="2" id="KW-0378">Hydrolase</keyword>
<dbReference type="PANTHER" id="PTHR12131">
    <property type="entry name" value="ATP-DEPENDENT RNA AND DNA HELICASE"/>
    <property type="match status" value="1"/>
</dbReference>
<dbReference type="SMART" id="SM00490">
    <property type="entry name" value="HELICc"/>
    <property type="match status" value="1"/>
</dbReference>
<dbReference type="InterPro" id="IPR001650">
    <property type="entry name" value="Helicase_C-like"/>
</dbReference>
<dbReference type="PROSITE" id="PS51192">
    <property type="entry name" value="HELICASE_ATP_BIND_1"/>
    <property type="match status" value="1"/>
</dbReference>
<evidence type="ECO:0000259" key="6">
    <source>
        <dbReference type="PROSITE" id="PS51194"/>
    </source>
</evidence>
<dbReference type="GO" id="GO:0004386">
    <property type="term" value="F:helicase activity"/>
    <property type="evidence" value="ECO:0007669"/>
    <property type="project" value="UniProtKB-KW"/>
</dbReference>
<dbReference type="Proteomes" id="UP000242263">
    <property type="component" value="Unassembled WGS sequence"/>
</dbReference>
<name>A0A2I1M7B5_9BIFI</name>
<evidence type="ECO:0000313" key="8">
    <source>
        <dbReference type="Proteomes" id="UP000242263"/>
    </source>
</evidence>
<dbReference type="GO" id="GO:0055087">
    <property type="term" value="C:Ski complex"/>
    <property type="evidence" value="ECO:0007669"/>
    <property type="project" value="TreeGrafter"/>
</dbReference>
<feature type="domain" description="Helicase C-terminal" evidence="6">
    <location>
        <begin position="333"/>
        <end position="492"/>
    </location>
</feature>
<dbReference type="SMART" id="SM00487">
    <property type="entry name" value="DEXDc"/>
    <property type="match status" value="1"/>
</dbReference>
<proteinExistence type="predicted"/>
<keyword evidence="4" id="KW-0067">ATP-binding</keyword>
<dbReference type="GO" id="GO:0003676">
    <property type="term" value="F:nucleic acid binding"/>
    <property type="evidence" value="ECO:0007669"/>
    <property type="project" value="InterPro"/>
</dbReference>
<dbReference type="PROSITE" id="PS51194">
    <property type="entry name" value="HELICASE_CTER"/>
    <property type="match status" value="1"/>
</dbReference>
<evidence type="ECO:0000256" key="2">
    <source>
        <dbReference type="ARBA" id="ARBA00022801"/>
    </source>
</evidence>
<dbReference type="PANTHER" id="PTHR12131:SF1">
    <property type="entry name" value="ATP-DEPENDENT RNA HELICASE SUPV3L1, MITOCHONDRIAL-RELATED"/>
    <property type="match status" value="1"/>
</dbReference>
<dbReference type="InterPro" id="IPR050699">
    <property type="entry name" value="RNA-DNA_Helicase"/>
</dbReference>
<dbReference type="Gene3D" id="1.10.3380.30">
    <property type="match status" value="1"/>
</dbReference>
<dbReference type="InterPro" id="IPR014001">
    <property type="entry name" value="Helicase_ATP-bd"/>
</dbReference>
<dbReference type="GO" id="GO:0070478">
    <property type="term" value="P:nuclear-transcribed mRNA catabolic process, 3'-5' exonucleolytic nonsense-mediated decay"/>
    <property type="evidence" value="ECO:0007669"/>
    <property type="project" value="TreeGrafter"/>
</dbReference>
<dbReference type="RefSeq" id="WP_101541148.1">
    <property type="nucleotide sequence ID" value="NZ_PKGU01000001.1"/>
</dbReference>
<evidence type="ECO:0000259" key="5">
    <source>
        <dbReference type="PROSITE" id="PS51192"/>
    </source>
</evidence>
<keyword evidence="3 7" id="KW-0347">Helicase</keyword>
<dbReference type="InterPro" id="IPR012961">
    <property type="entry name" value="Ski2/MTR4_C"/>
</dbReference>
<dbReference type="CDD" id="cd18795">
    <property type="entry name" value="SF2_C_Ski2"/>
    <property type="match status" value="1"/>
</dbReference>
<dbReference type="AlphaFoldDB" id="A0A2I1M7B5"/>
<evidence type="ECO:0000256" key="4">
    <source>
        <dbReference type="ARBA" id="ARBA00022840"/>
    </source>
</evidence>
<dbReference type="SUPFAM" id="SSF52540">
    <property type="entry name" value="P-loop containing nucleoside triphosphate hydrolases"/>
    <property type="match status" value="1"/>
</dbReference>
<dbReference type="GO" id="GO:0005524">
    <property type="term" value="F:ATP binding"/>
    <property type="evidence" value="ECO:0007669"/>
    <property type="project" value="UniProtKB-KW"/>
</dbReference>
<protein>
    <submittedName>
        <fullName evidence="7">DEAD/DEAH box helicase</fullName>
    </submittedName>
</protein>
<dbReference type="EMBL" id="PKGU01000001">
    <property type="protein sequence ID" value="PKZ16030.1"/>
    <property type="molecule type" value="Genomic_DNA"/>
</dbReference>
<evidence type="ECO:0000256" key="1">
    <source>
        <dbReference type="ARBA" id="ARBA00022741"/>
    </source>
</evidence>
<evidence type="ECO:0000313" key="7">
    <source>
        <dbReference type="EMBL" id="PKZ16030.1"/>
    </source>
</evidence>
<dbReference type="SMART" id="SM01142">
    <property type="entry name" value="DSHCT"/>
    <property type="match status" value="1"/>
</dbReference>
<dbReference type="InterPro" id="IPR027417">
    <property type="entry name" value="P-loop_NTPase"/>
</dbReference>
<evidence type="ECO:0000256" key="3">
    <source>
        <dbReference type="ARBA" id="ARBA00022806"/>
    </source>
</evidence>
<dbReference type="Pfam" id="PF00270">
    <property type="entry name" value="DEAD"/>
    <property type="match status" value="1"/>
</dbReference>
<feature type="domain" description="Helicase ATP-binding" evidence="5">
    <location>
        <begin position="45"/>
        <end position="203"/>
    </location>
</feature>
<sequence>MSEEQLSPAQRYAAFQASQKQRKSLTGLFSQSLSFDIDDFQRDACQALENNQNVLVAAPTGAGKTVVADFAIFLAQQRNVKAFYTTPIKALSNQKFHELAAAYGEDRVGLLTGDVSINSEADIVVMTTEVLRNMLYEKSSTLNALGYVVLDEIHYLADRMRGQVWEEVIIHLPDTVKIIGLSATVSNIEDFTAWIRSVRGDTALIMSETRPVPLLQHVLLQESARKEPQVFDLYQSPQSTKINRSLVQALANLDDQARREAASRNRKSFGLDNHGRKRSHDLSAPIRHYTPKRWAVVDELDFLDMLPGIYFIFSRTGCDKAVQQCLQAGLELTTPQEVHRIRSIVNEMIDGQLSADEKKALHFHHFLAALELGFAAHHAGMITLFRHIVEALFEQGLIKVVFATETLALGINMPARSVIVEKLVKFNGVGHVNLTPGEFTQLTGRAGRRGIDTIGHAVVVDHRDFVPAAAANLASKRVYPLHSSFTPTFNMAVNLLHTHTLEQSRATLDHSFAQWEANASADSLVATLEETRSIVSSYSEAMHCDMGDFEDFMRIRMKISDIEKHDRRILKSTVFRSESQRKKAFAQLDKKLAVLKNKEKTHSCKNCPDFSDHVRWGHRWARQTRELERLENRVASRTQSVSRHFDRICSVLTHLDYLRESSRGELELTQRGDLLRHVYSENDLLLAQCIDEGIFNNLDAQECAALMTAFVYESRYGSTREPSHYPGGAKGVLATTVNRIKVIDKELQFMCESFDLDTNADIDFGLVEVMFDWVSEKPLTDVLRNAPDLTAGDFVRSCNRTCDVLTQLAHIGTILGNDDLSRVANEAYDVINHGIVALNPI</sequence>
<dbReference type="GO" id="GO:0016787">
    <property type="term" value="F:hydrolase activity"/>
    <property type="evidence" value="ECO:0007669"/>
    <property type="project" value="UniProtKB-KW"/>
</dbReference>
<dbReference type="Pfam" id="PF00271">
    <property type="entry name" value="Helicase_C"/>
    <property type="match status" value="1"/>
</dbReference>
<gene>
    <name evidence="7" type="ORF">CYJ32_00895</name>
</gene>
<organism evidence="7 8">
    <name type="scientific">Alloscardovia omnicolens</name>
    <dbReference type="NCBI Taxonomy" id="419015"/>
    <lineage>
        <taxon>Bacteria</taxon>
        <taxon>Bacillati</taxon>
        <taxon>Actinomycetota</taxon>
        <taxon>Actinomycetes</taxon>
        <taxon>Bifidobacteriales</taxon>
        <taxon>Bifidobacteriaceae</taxon>
        <taxon>Alloscardovia</taxon>
    </lineage>
</organism>
<accession>A0A2I1M7B5</accession>
<dbReference type="InterPro" id="IPR011545">
    <property type="entry name" value="DEAD/DEAH_box_helicase_dom"/>
</dbReference>
<keyword evidence="1" id="KW-0547">Nucleotide-binding</keyword>
<comment type="caution">
    <text evidence="7">The sequence shown here is derived from an EMBL/GenBank/DDBJ whole genome shotgun (WGS) entry which is preliminary data.</text>
</comment>